<keyword evidence="2" id="KW-0067">ATP-binding</keyword>
<dbReference type="Pfam" id="PF00012">
    <property type="entry name" value="HSP70"/>
    <property type="match status" value="1"/>
</dbReference>
<organism evidence="3 4">
    <name type="scientific">Aquilegia coerulea</name>
    <name type="common">Rocky mountain columbine</name>
    <dbReference type="NCBI Taxonomy" id="218851"/>
    <lineage>
        <taxon>Eukaryota</taxon>
        <taxon>Viridiplantae</taxon>
        <taxon>Streptophyta</taxon>
        <taxon>Embryophyta</taxon>
        <taxon>Tracheophyta</taxon>
        <taxon>Spermatophyta</taxon>
        <taxon>Magnoliopsida</taxon>
        <taxon>Ranunculales</taxon>
        <taxon>Ranunculaceae</taxon>
        <taxon>Thalictroideae</taxon>
        <taxon>Aquilegia</taxon>
    </lineage>
</organism>
<proteinExistence type="predicted"/>
<name>A0A2G5EQU1_AQUCA</name>
<dbReference type="EMBL" id="KZ305022">
    <property type="protein sequence ID" value="PIA58089.1"/>
    <property type="molecule type" value="Genomic_DNA"/>
</dbReference>
<protein>
    <submittedName>
        <fullName evidence="3">Uncharacterized protein</fullName>
    </submittedName>
</protein>
<dbReference type="GO" id="GO:0140662">
    <property type="term" value="F:ATP-dependent protein folding chaperone"/>
    <property type="evidence" value="ECO:0007669"/>
    <property type="project" value="InterPro"/>
</dbReference>
<sequence length="97" mass="10859">MKEISETYLGNNSVVSTAVLTFSPNVKIKDFDNVLVEYLVSQAGNDVIATKDVLLSALQRLRRVAEHAKKQLSSAYGTEIACLLFYPLMHWEAKIEI</sequence>
<evidence type="ECO:0000313" key="3">
    <source>
        <dbReference type="EMBL" id="PIA58089.1"/>
    </source>
</evidence>
<dbReference type="GO" id="GO:0005524">
    <property type="term" value="F:ATP binding"/>
    <property type="evidence" value="ECO:0007669"/>
    <property type="project" value="UniProtKB-KW"/>
</dbReference>
<dbReference type="Proteomes" id="UP000230069">
    <property type="component" value="Unassembled WGS sequence"/>
</dbReference>
<accession>A0A2G5EQU1</accession>
<gene>
    <name evidence="3" type="ORF">AQUCO_00500195v1</name>
</gene>
<keyword evidence="1" id="KW-0547">Nucleotide-binding</keyword>
<dbReference type="AlphaFoldDB" id="A0A2G5EQU1"/>
<evidence type="ECO:0000313" key="4">
    <source>
        <dbReference type="Proteomes" id="UP000230069"/>
    </source>
</evidence>
<evidence type="ECO:0000256" key="2">
    <source>
        <dbReference type="ARBA" id="ARBA00022840"/>
    </source>
</evidence>
<dbReference type="Gene3D" id="3.90.640.10">
    <property type="entry name" value="Actin, Chain A, domain 4"/>
    <property type="match status" value="1"/>
</dbReference>
<evidence type="ECO:0000256" key="1">
    <source>
        <dbReference type="ARBA" id="ARBA00022741"/>
    </source>
</evidence>
<reference evidence="3 4" key="1">
    <citation type="submission" date="2017-09" db="EMBL/GenBank/DDBJ databases">
        <title>WGS assembly of Aquilegia coerulea Goldsmith.</title>
        <authorList>
            <person name="Hodges S."/>
            <person name="Kramer E."/>
            <person name="Nordborg M."/>
            <person name="Tomkins J."/>
            <person name="Borevitz J."/>
            <person name="Derieg N."/>
            <person name="Yan J."/>
            <person name="Mihaltcheva S."/>
            <person name="Hayes R.D."/>
            <person name="Rokhsar D."/>
        </authorList>
    </citation>
    <scope>NUCLEOTIDE SEQUENCE [LARGE SCALE GENOMIC DNA]</scope>
    <source>
        <strain evidence="4">cv. Goldsmith</strain>
    </source>
</reference>
<dbReference type="FunFam" id="3.90.640.10:FF:000003">
    <property type="entry name" value="Molecular chaperone DnaK"/>
    <property type="match status" value="1"/>
</dbReference>
<dbReference type="InParanoid" id="A0A2G5EQU1"/>
<keyword evidence="4" id="KW-1185">Reference proteome</keyword>
<dbReference type="InterPro" id="IPR013126">
    <property type="entry name" value="Hsp_70_fam"/>
</dbReference>